<evidence type="ECO:0000313" key="2">
    <source>
        <dbReference type="Proteomes" id="UP000053758"/>
    </source>
</evidence>
<proteinExistence type="predicted"/>
<protein>
    <submittedName>
        <fullName evidence="1">Uncharacterized protein</fullName>
    </submittedName>
</protein>
<feature type="non-terminal residue" evidence="1">
    <location>
        <position position="1"/>
    </location>
</feature>
<dbReference type="AlphaFoldDB" id="A0A081CPA9"/>
<dbReference type="EMBL" id="DF830187">
    <property type="protein sequence ID" value="GAK68505.1"/>
    <property type="molecule type" value="Genomic_DNA"/>
</dbReference>
<dbReference type="GeneID" id="26307551"/>
<name>A0A081CPA9_PSEA2</name>
<dbReference type="Proteomes" id="UP000053758">
    <property type="component" value="Unassembled WGS sequence"/>
</dbReference>
<gene>
    <name evidence="1" type="ORF">PAN0_120c6766</name>
</gene>
<keyword evidence="2" id="KW-1185">Reference proteome</keyword>
<evidence type="ECO:0000313" key="1">
    <source>
        <dbReference type="EMBL" id="GAK68505.1"/>
    </source>
</evidence>
<sequence length="40" mass="4578">EDDKLLRGVPEKYLPWETITLVSNVKKAFKKFKEGALKSA</sequence>
<reference evidence="1" key="1">
    <citation type="submission" date="2014-07" db="EMBL/GenBank/DDBJ databases">
        <title>Draft genome sequence of the yeast Pseudozyma antarctica JCM 10317 known as a producer of lipase B which used in a wide range of industrial applications.</title>
        <authorList>
            <person name="Morita T."/>
            <person name="Saika A."/>
            <person name="Koike H."/>
        </authorList>
    </citation>
    <scope>NUCLEOTIDE SEQUENCE</scope>
    <source>
        <strain evidence="1">JCM 10317</strain>
    </source>
</reference>
<accession>A0A081CPA9</accession>
<dbReference type="RefSeq" id="XP_014653294.1">
    <property type="nucleotide sequence ID" value="XM_014797808.1"/>
</dbReference>
<dbReference type="HOGENOM" id="CLU_3302188_0_0_1"/>
<organism evidence="1">
    <name type="scientific">Pseudozyma antarctica</name>
    <name type="common">Yeast</name>
    <name type="synonym">Candida antarctica</name>
    <dbReference type="NCBI Taxonomy" id="84753"/>
    <lineage>
        <taxon>Eukaryota</taxon>
        <taxon>Fungi</taxon>
        <taxon>Dikarya</taxon>
        <taxon>Basidiomycota</taxon>
        <taxon>Ustilaginomycotina</taxon>
        <taxon>Ustilaginomycetes</taxon>
        <taxon>Ustilaginales</taxon>
        <taxon>Ustilaginaceae</taxon>
        <taxon>Moesziomyces</taxon>
    </lineage>
</organism>